<keyword evidence="3" id="KW-1185">Reference proteome</keyword>
<reference evidence="2" key="1">
    <citation type="submission" date="2018-05" db="EMBL/GenBank/DDBJ databases">
        <title>Draft genome of Mucuna pruriens seed.</title>
        <authorList>
            <person name="Nnadi N.E."/>
            <person name="Vos R."/>
            <person name="Hasami M.H."/>
            <person name="Devisetty U.K."/>
            <person name="Aguiy J.C."/>
        </authorList>
    </citation>
    <scope>NUCLEOTIDE SEQUENCE [LARGE SCALE GENOMIC DNA]</scope>
    <source>
        <strain evidence="2">JCA_2017</strain>
    </source>
</reference>
<gene>
    <name evidence="2" type="ORF">CR513_53649</name>
</gene>
<feature type="non-terminal residue" evidence="2">
    <location>
        <position position="1"/>
    </location>
</feature>
<proteinExistence type="predicted"/>
<feature type="compositionally biased region" description="Acidic residues" evidence="1">
    <location>
        <begin position="10"/>
        <end position="19"/>
    </location>
</feature>
<feature type="region of interest" description="Disordered" evidence="1">
    <location>
        <begin position="1"/>
        <end position="20"/>
    </location>
</feature>
<name>A0A371EN36_MUCPR</name>
<comment type="caution">
    <text evidence="2">The sequence shown here is derived from an EMBL/GenBank/DDBJ whole genome shotgun (WGS) entry which is preliminary data.</text>
</comment>
<protein>
    <submittedName>
        <fullName evidence="2">Uncharacterized protein</fullName>
    </submittedName>
</protein>
<dbReference type="AlphaFoldDB" id="A0A371EN36"/>
<evidence type="ECO:0000313" key="2">
    <source>
        <dbReference type="EMBL" id="RDX67473.1"/>
    </source>
</evidence>
<accession>A0A371EN36</accession>
<organism evidence="2 3">
    <name type="scientific">Mucuna pruriens</name>
    <name type="common">Velvet bean</name>
    <name type="synonym">Dolichos pruriens</name>
    <dbReference type="NCBI Taxonomy" id="157652"/>
    <lineage>
        <taxon>Eukaryota</taxon>
        <taxon>Viridiplantae</taxon>
        <taxon>Streptophyta</taxon>
        <taxon>Embryophyta</taxon>
        <taxon>Tracheophyta</taxon>
        <taxon>Spermatophyta</taxon>
        <taxon>Magnoliopsida</taxon>
        <taxon>eudicotyledons</taxon>
        <taxon>Gunneridae</taxon>
        <taxon>Pentapetalae</taxon>
        <taxon>rosids</taxon>
        <taxon>fabids</taxon>
        <taxon>Fabales</taxon>
        <taxon>Fabaceae</taxon>
        <taxon>Papilionoideae</taxon>
        <taxon>50 kb inversion clade</taxon>
        <taxon>NPAAA clade</taxon>
        <taxon>indigoferoid/millettioid clade</taxon>
        <taxon>Phaseoleae</taxon>
        <taxon>Mucuna</taxon>
    </lineage>
</organism>
<evidence type="ECO:0000256" key="1">
    <source>
        <dbReference type="SAM" id="MobiDB-lite"/>
    </source>
</evidence>
<evidence type="ECO:0000313" key="3">
    <source>
        <dbReference type="Proteomes" id="UP000257109"/>
    </source>
</evidence>
<sequence>MRTWKMENYSQDDDEEQYDGDAGPLSGVLLVLPGYVQLLDPTPHVRIGSSHVALDVVQLFAL</sequence>
<dbReference type="Proteomes" id="UP000257109">
    <property type="component" value="Unassembled WGS sequence"/>
</dbReference>
<dbReference type="EMBL" id="QJKJ01012981">
    <property type="protein sequence ID" value="RDX67473.1"/>
    <property type="molecule type" value="Genomic_DNA"/>
</dbReference>